<dbReference type="InterPro" id="IPR016157">
    <property type="entry name" value="Cullin_CS"/>
</dbReference>
<reference evidence="8 9" key="1">
    <citation type="journal article" date="2017" name="Mol. Ecol.">
        <title>Comparative and population genomic landscape of Phellinus noxius: A hypervariable fungus causing root rot in trees.</title>
        <authorList>
            <person name="Chung C.L."/>
            <person name="Lee T.J."/>
            <person name="Akiba M."/>
            <person name="Lee H.H."/>
            <person name="Kuo T.H."/>
            <person name="Liu D."/>
            <person name="Ke H.M."/>
            <person name="Yokoi T."/>
            <person name="Roa M.B."/>
            <person name="Lu M.J."/>
            <person name="Chang Y.Y."/>
            <person name="Ann P.J."/>
            <person name="Tsai J.N."/>
            <person name="Chen C.Y."/>
            <person name="Tzean S.S."/>
            <person name="Ota Y."/>
            <person name="Hattori T."/>
            <person name="Sahashi N."/>
            <person name="Liou R.F."/>
            <person name="Kikuchi T."/>
            <person name="Tsai I.J."/>
        </authorList>
    </citation>
    <scope>NUCLEOTIDE SEQUENCE [LARGE SCALE GENOMIC DNA]</scope>
    <source>
        <strain evidence="8 9">FFPRI411160</strain>
    </source>
</reference>
<dbReference type="InterPro" id="IPR036317">
    <property type="entry name" value="Cullin_homology_sf"/>
</dbReference>
<keyword evidence="3" id="KW-0832">Ubl conjugation</keyword>
<dbReference type="Pfam" id="PF10557">
    <property type="entry name" value="Cullin_Nedd8"/>
    <property type="match status" value="1"/>
</dbReference>
<dbReference type="FunFam" id="1.10.10.10:FF:000014">
    <property type="entry name" value="Cullin 1"/>
    <property type="match status" value="1"/>
</dbReference>
<dbReference type="SMART" id="SM00884">
    <property type="entry name" value="Cullin_Nedd8"/>
    <property type="match status" value="1"/>
</dbReference>
<dbReference type="Gene3D" id="1.20.1310.10">
    <property type="entry name" value="Cullin Repeats"/>
    <property type="match status" value="4"/>
</dbReference>
<feature type="domain" description="Cullin family profile" evidence="7">
    <location>
        <begin position="419"/>
        <end position="652"/>
    </location>
</feature>
<dbReference type="STRING" id="2282107.A0A286U8Z1"/>
<name>A0A286U8Z1_9AGAM</name>
<evidence type="ECO:0000256" key="5">
    <source>
        <dbReference type="RuleBase" id="RU003829"/>
    </source>
</evidence>
<dbReference type="FunFam" id="1.20.1310.10:FF:000001">
    <property type="entry name" value="Cullin 3"/>
    <property type="match status" value="1"/>
</dbReference>
<dbReference type="PANTHER" id="PTHR11932">
    <property type="entry name" value="CULLIN"/>
    <property type="match status" value="1"/>
</dbReference>
<dbReference type="InterPro" id="IPR045093">
    <property type="entry name" value="Cullin"/>
</dbReference>
<evidence type="ECO:0000259" key="7">
    <source>
        <dbReference type="PROSITE" id="PS50069"/>
    </source>
</evidence>
<evidence type="ECO:0000313" key="8">
    <source>
        <dbReference type="EMBL" id="PAV16051.1"/>
    </source>
</evidence>
<dbReference type="Proteomes" id="UP000217199">
    <property type="component" value="Unassembled WGS sequence"/>
</dbReference>
<evidence type="ECO:0000256" key="2">
    <source>
        <dbReference type="ARBA" id="ARBA00022499"/>
    </source>
</evidence>
<dbReference type="Pfam" id="PF26557">
    <property type="entry name" value="Cullin_AB"/>
    <property type="match status" value="1"/>
</dbReference>
<dbReference type="GO" id="GO:0031461">
    <property type="term" value="C:cullin-RING ubiquitin ligase complex"/>
    <property type="evidence" value="ECO:0007669"/>
    <property type="project" value="InterPro"/>
</dbReference>
<dbReference type="PROSITE" id="PS50069">
    <property type="entry name" value="CULLIN_2"/>
    <property type="match status" value="1"/>
</dbReference>
<dbReference type="SUPFAM" id="SSF75632">
    <property type="entry name" value="Cullin homology domain"/>
    <property type="match status" value="1"/>
</dbReference>
<dbReference type="FunCoup" id="A0A286U8Z1">
    <property type="interactions" value="553"/>
</dbReference>
<dbReference type="SMART" id="SM00182">
    <property type="entry name" value="CULLIN"/>
    <property type="match status" value="1"/>
</dbReference>
<dbReference type="InterPro" id="IPR059120">
    <property type="entry name" value="Cullin-like_AB"/>
</dbReference>
<dbReference type="Pfam" id="PF00888">
    <property type="entry name" value="Cullin"/>
    <property type="match status" value="1"/>
</dbReference>
<dbReference type="FunFam" id="1.20.1310.10:FF:000002">
    <property type="entry name" value="cullin-3 isoform X1"/>
    <property type="match status" value="1"/>
</dbReference>
<feature type="compositionally biased region" description="Basic residues" evidence="6">
    <location>
        <begin position="1"/>
        <end position="17"/>
    </location>
</feature>
<evidence type="ECO:0000256" key="4">
    <source>
        <dbReference type="PROSITE-ProRule" id="PRU00330"/>
    </source>
</evidence>
<dbReference type="SUPFAM" id="SSF46785">
    <property type="entry name" value="Winged helix' DNA-binding domain"/>
    <property type="match status" value="1"/>
</dbReference>
<evidence type="ECO:0000256" key="3">
    <source>
        <dbReference type="ARBA" id="ARBA00022843"/>
    </source>
</evidence>
<dbReference type="InterPro" id="IPR016158">
    <property type="entry name" value="Cullin_homology"/>
</dbReference>
<keyword evidence="9" id="KW-1185">Reference proteome</keyword>
<feature type="region of interest" description="Disordered" evidence="6">
    <location>
        <begin position="1"/>
        <end position="24"/>
    </location>
</feature>
<dbReference type="InterPro" id="IPR036390">
    <property type="entry name" value="WH_DNA-bd_sf"/>
</dbReference>
<accession>A0A286U8Z1</accession>
<sequence length="783" mass="90180">MSTISRKSKTKIKPPRKHVPDTSLSDTWTSLSKAIQEIHNHNASNLSFEENYRFAYNMVLHKQGKQLYDGVKELVSANIDKLSETKVKPTFPSSVNGDPTQKGQEVERFLKAFRESWDDHKSSMSKLRDILKYMDRVYCPSASVPSIWDAGMELYLKRMINTPIQNHLVHAILNQIEIERGGLAINRSAVKSCVEVLLALHDEKDGGSISVYKRDIEHAVLEKSRLFYEEEGERLLQACDAPEYLRRTEERFIQEEVRALHYLSAQTNAPLRHILQNTLLTPHLSSLISKPNSGLDNMLDLDQTEHLARLYQLFIMVPEGLGTLKRSLRDSILRRGTDINQLYCEDGPDEVDQAAGEAKGKGKARNAAANADVASKWVEDVLNLKDKFDQVWKQCFLGDHEIETTCNEAFETFINRNSRSPEYISLFIDENLKKGLKGKTDQEVDVVLEKTVTIFRYVTDKDVFERYYKSHLAKRLLNNRSVSDDAERGMLAKLKVECGFHFTQKLEGMFNDMRISADTMEDYKKHISKTSAPPIEMSVTVMTSNSWPNNLTHKPPICNLPEIMFKSAKSFERFYLSRHSGRKLTWQLALGNADVKVAFKSRKHDLNVATFSLIILLLFEDVENGDTLSYEEIKDATAIPEQELKRHLQSLACAKFKVLKKHPPSRDVNVEDKFSFNSDFSAPMQRIKINTISSGSRIENAEERKETRDRIDEERRHQIDACIVRIMKDRKHMQHNSLINEATRQLASRFQPQPLDIKKRIESLIEREYLERCDDRKSYNYLA</sequence>
<dbReference type="EMBL" id="NBII01000008">
    <property type="protein sequence ID" value="PAV16051.1"/>
    <property type="molecule type" value="Genomic_DNA"/>
</dbReference>
<dbReference type="Gene3D" id="1.10.10.10">
    <property type="entry name" value="Winged helix-like DNA-binding domain superfamily/Winged helix DNA-binding domain"/>
    <property type="match status" value="1"/>
</dbReference>
<evidence type="ECO:0000256" key="1">
    <source>
        <dbReference type="ARBA" id="ARBA00006019"/>
    </source>
</evidence>
<organism evidence="8 9">
    <name type="scientific">Pyrrhoderma noxium</name>
    <dbReference type="NCBI Taxonomy" id="2282107"/>
    <lineage>
        <taxon>Eukaryota</taxon>
        <taxon>Fungi</taxon>
        <taxon>Dikarya</taxon>
        <taxon>Basidiomycota</taxon>
        <taxon>Agaricomycotina</taxon>
        <taxon>Agaricomycetes</taxon>
        <taxon>Hymenochaetales</taxon>
        <taxon>Hymenochaetaceae</taxon>
        <taxon>Pyrrhoderma</taxon>
    </lineage>
</organism>
<dbReference type="AlphaFoldDB" id="A0A286U8Z1"/>
<dbReference type="InterPro" id="IPR001373">
    <property type="entry name" value="Cullin_N"/>
</dbReference>
<dbReference type="InterPro" id="IPR036388">
    <property type="entry name" value="WH-like_DNA-bd_sf"/>
</dbReference>
<dbReference type="InParanoid" id="A0A286U8Z1"/>
<dbReference type="InterPro" id="IPR019559">
    <property type="entry name" value="Cullin_neddylation_domain"/>
</dbReference>
<dbReference type="GO" id="GO:0006511">
    <property type="term" value="P:ubiquitin-dependent protein catabolic process"/>
    <property type="evidence" value="ECO:0007669"/>
    <property type="project" value="InterPro"/>
</dbReference>
<dbReference type="PROSITE" id="PS01256">
    <property type="entry name" value="CULLIN_1"/>
    <property type="match status" value="1"/>
</dbReference>
<evidence type="ECO:0000313" key="9">
    <source>
        <dbReference type="Proteomes" id="UP000217199"/>
    </source>
</evidence>
<dbReference type="InterPro" id="IPR016159">
    <property type="entry name" value="Cullin_repeat-like_dom_sf"/>
</dbReference>
<comment type="caution">
    <text evidence="8">The sequence shown here is derived from an EMBL/GenBank/DDBJ whole genome shotgun (WGS) entry which is preliminary data.</text>
</comment>
<dbReference type="Gene3D" id="3.30.230.130">
    <property type="entry name" value="Cullin, Chain C, Domain 2"/>
    <property type="match status" value="1"/>
</dbReference>
<dbReference type="OrthoDB" id="27073at2759"/>
<gene>
    <name evidence="8" type="ORF">PNOK_0767100</name>
</gene>
<keyword evidence="2" id="KW-1017">Isopeptide bond</keyword>
<proteinExistence type="inferred from homology"/>
<comment type="similarity">
    <text evidence="1 4 5">Belongs to the cullin family.</text>
</comment>
<dbReference type="GO" id="GO:0031625">
    <property type="term" value="F:ubiquitin protein ligase binding"/>
    <property type="evidence" value="ECO:0007669"/>
    <property type="project" value="InterPro"/>
</dbReference>
<dbReference type="SUPFAM" id="SSF74788">
    <property type="entry name" value="Cullin repeat-like"/>
    <property type="match status" value="1"/>
</dbReference>
<evidence type="ECO:0000256" key="6">
    <source>
        <dbReference type="SAM" id="MobiDB-lite"/>
    </source>
</evidence>
<protein>
    <submittedName>
        <fullName evidence="8">Cullin-domain-containing</fullName>
    </submittedName>
</protein>